<reference evidence="1" key="1">
    <citation type="submission" date="2021-06" db="EMBL/GenBank/DDBJ databases">
        <title>Parelaphostrongylus tenuis whole genome reference sequence.</title>
        <authorList>
            <person name="Garwood T.J."/>
            <person name="Larsen P.A."/>
            <person name="Fountain-Jones N.M."/>
            <person name="Garbe J.R."/>
            <person name="Macchietto M.G."/>
            <person name="Kania S.A."/>
            <person name="Gerhold R.W."/>
            <person name="Richards J.E."/>
            <person name="Wolf T.M."/>
        </authorList>
    </citation>
    <scope>NUCLEOTIDE SEQUENCE</scope>
    <source>
        <strain evidence="1">MNPRO001-30</strain>
        <tissue evidence="1">Meninges</tissue>
    </source>
</reference>
<evidence type="ECO:0000313" key="1">
    <source>
        <dbReference type="EMBL" id="KAJ1354691.1"/>
    </source>
</evidence>
<organism evidence="1 2">
    <name type="scientific">Parelaphostrongylus tenuis</name>
    <name type="common">Meningeal worm</name>
    <dbReference type="NCBI Taxonomy" id="148309"/>
    <lineage>
        <taxon>Eukaryota</taxon>
        <taxon>Metazoa</taxon>
        <taxon>Ecdysozoa</taxon>
        <taxon>Nematoda</taxon>
        <taxon>Chromadorea</taxon>
        <taxon>Rhabditida</taxon>
        <taxon>Rhabditina</taxon>
        <taxon>Rhabditomorpha</taxon>
        <taxon>Strongyloidea</taxon>
        <taxon>Metastrongylidae</taxon>
        <taxon>Parelaphostrongylus</taxon>
    </lineage>
</organism>
<dbReference type="Proteomes" id="UP001196413">
    <property type="component" value="Unassembled WGS sequence"/>
</dbReference>
<keyword evidence="2" id="KW-1185">Reference proteome</keyword>
<evidence type="ECO:0000313" key="2">
    <source>
        <dbReference type="Proteomes" id="UP001196413"/>
    </source>
</evidence>
<dbReference type="EMBL" id="JAHQIW010002158">
    <property type="protein sequence ID" value="KAJ1354691.1"/>
    <property type="molecule type" value="Genomic_DNA"/>
</dbReference>
<dbReference type="AlphaFoldDB" id="A0AAD5MVE2"/>
<protein>
    <submittedName>
        <fullName evidence="1">Uncharacterized protein</fullName>
    </submittedName>
</protein>
<gene>
    <name evidence="1" type="ORF">KIN20_011692</name>
</gene>
<proteinExistence type="predicted"/>
<sequence length="83" mass="9765">MPINENNACICKNSYDYKRGAETCLPYYYPRCSHIEEMDEQPIQYEQNCQDICFRGPEKRVSPLFQLALEIERLQSDCSTSVF</sequence>
<accession>A0AAD5MVE2</accession>
<name>A0AAD5MVE2_PARTN</name>
<comment type="caution">
    <text evidence="1">The sequence shown here is derived from an EMBL/GenBank/DDBJ whole genome shotgun (WGS) entry which is preliminary data.</text>
</comment>